<organism evidence="2 3">
    <name type="scientific">Flexivirga aerilata</name>
    <dbReference type="NCBI Taxonomy" id="1656889"/>
    <lineage>
        <taxon>Bacteria</taxon>
        <taxon>Bacillati</taxon>
        <taxon>Actinomycetota</taxon>
        <taxon>Actinomycetes</taxon>
        <taxon>Micrococcales</taxon>
        <taxon>Dermacoccaceae</taxon>
        <taxon>Flexivirga</taxon>
    </lineage>
</organism>
<evidence type="ECO:0008006" key="4">
    <source>
        <dbReference type="Google" id="ProtNLM"/>
    </source>
</evidence>
<sequence>MPVSVARRLRLIAHSPATYLVLIALVPLLLAYLRTAAHGWSPEGDDAVIADRIRMVFSTNPPVMGQNSTSGLQAGKVDSHHPGPLEFYLAAPVALLFGFHNLGILTAVVVLNGLAIAGTVLIAWRLRGPRTAIPIVAAVVVLQWVLGPEVLVRPLNTYVAALPALLVLVSAWAVLDGYLAMLWVYVVSASYVAQANLAFTPFVVGLSVVLALVGLVRVLRRHDGPGRSPDARRRSLRAWAIAGGVLLLVWLPSLLELVLYSPNNLAQLWRYRSESQADGTPWSRAFAYPLGQLGSLGFGRFTAGNGATRGGLAASCGAVLLVLTALGAFGGRKLPHTAGSTACGVALAAVAAETWGLTYMAGIPVAYWTMPVFAIGVFLIAALAIRGWELAPEHVHRFHLGRTGWASVAAGGVLVAVFASVGATPPNWTAMDRARTATDRLIPYLTEHVAPGSRVKVGGDGLTALTMNSAVGFQLDRRGYHAYYLLARKTAEDTDDYHVDRADRLPPDAYARVSLVERTSGGGWSSPQPPGSQAVDLVPADAGGPAVRAFVTVPDQLRP</sequence>
<dbReference type="AlphaFoldDB" id="A0A849ALB6"/>
<feature type="transmembrane region" description="Helical" evidence="1">
    <location>
        <begin position="198"/>
        <end position="219"/>
    </location>
</feature>
<keyword evidence="1" id="KW-0472">Membrane</keyword>
<dbReference type="RefSeq" id="WP_171158285.1">
    <property type="nucleotide sequence ID" value="NZ_JABENB010000003.1"/>
</dbReference>
<keyword evidence="3" id="KW-1185">Reference proteome</keyword>
<dbReference type="Proteomes" id="UP000557772">
    <property type="component" value="Unassembled WGS sequence"/>
</dbReference>
<evidence type="ECO:0000313" key="3">
    <source>
        <dbReference type="Proteomes" id="UP000557772"/>
    </source>
</evidence>
<feature type="transmembrane region" description="Helical" evidence="1">
    <location>
        <begin position="365"/>
        <end position="385"/>
    </location>
</feature>
<feature type="transmembrane region" description="Helical" evidence="1">
    <location>
        <begin position="239"/>
        <end position="260"/>
    </location>
</feature>
<reference evidence="2 3" key="1">
    <citation type="submission" date="2020-05" db="EMBL/GenBank/DDBJ databases">
        <title>Flexivirga sp. ID2601S isolated from air conditioner.</title>
        <authorList>
            <person name="Kim D.H."/>
        </authorList>
    </citation>
    <scope>NUCLEOTIDE SEQUENCE [LARGE SCALE GENOMIC DNA]</scope>
    <source>
        <strain evidence="2 3">ID2601S</strain>
    </source>
</reference>
<name>A0A849ALB6_9MICO</name>
<dbReference type="EMBL" id="JABENB010000003">
    <property type="protein sequence ID" value="NNG41195.1"/>
    <property type="molecule type" value="Genomic_DNA"/>
</dbReference>
<evidence type="ECO:0000313" key="2">
    <source>
        <dbReference type="EMBL" id="NNG41195.1"/>
    </source>
</evidence>
<feature type="transmembrane region" description="Helical" evidence="1">
    <location>
        <begin position="341"/>
        <end position="359"/>
    </location>
</feature>
<feature type="transmembrane region" description="Helical" evidence="1">
    <location>
        <begin position="12"/>
        <end position="33"/>
    </location>
</feature>
<proteinExistence type="predicted"/>
<protein>
    <recommendedName>
        <fullName evidence="4">Glycosyltransferase RgtA/B/C/D-like domain-containing protein</fullName>
    </recommendedName>
</protein>
<keyword evidence="1" id="KW-0812">Transmembrane</keyword>
<evidence type="ECO:0000256" key="1">
    <source>
        <dbReference type="SAM" id="Phobius"/>
    </source>
</evidence>
<feature type="transmembrane region" description="Helical" evidence="1">
    <location>
        <begin position="405"/>
        <end position="423"/>
    </location>
</feature>
<accession>A0A849ALB6</accession>
<comment type="caution">
    <text evidence="2">The sequence shown here is derived from an EMBL/GenBank/DDBJ whole genome shotgun (WGS) entry which is preliminary data.</text>
</comment>
<feature type="transmembrane region" description="Helical" evidence="1">
    <location>
        <begin position="102"/>
        <end position="126"/>
    </location>
</feature>
<keyword evidence="1" id="KW-1133">Transmembrane helix</keyword>
<feature type="transmembrane region" description="Helical" evidence="1">
    <location>
        <begin position="310"/>
        <end position="329"/>
    </location>
</feature>
<feature type="transmembrane region" description="Helical" evidence="1">
    <location>
        <begin position="164"/>
        <end position="186"/>
    </location>
</feature>
<gene>
    <name evidence="2" type="ORF">HJ588_18195</name>
</gene>